<evidence type="ECO:0000313" key="4">
    <source>
        <dbReference type="EMBL" id="KAF2267001.1"/>
    </source>
</evidence>
<keyword evidence="3" id="KW-0560">Oxidoreductase</keyword>
<name>A0A9P4KE43_9PLEO</name>
<evidence type="ECO:0000256" key="1">
    <source>
        <dbReference type="ARBA" id="ARBA00006484"/>
    </source>
</evidence>
<dbReference type="PANTHER" id="PTHR24320:SF236">
    <property type="entry name" value="SHORT-CHAIN DEHYDROGENASE-RELATED"/>
    <property type="match status" value="1"/>
</dbReference>
<protein>
    <submittedName>
        <fullName evidence="4">NAD(P)-binding protein</fullName>
    </submittedName>
</protein>
<dbReference type="InterPro" id="IPR002347">
    <property type="entry name" value="SDR_fam"/>
</dbReference>
<dbReference type="OrthoDB" id="191139at2759"/>
<keyword evidence="5" id="KW-1185">Reference proteome</keyword>
<proteinExistence type="inferred from homology"/>
<dbReference type="PRINTS" id="PR00081">
    <property type="entry name" value="GDHRDH"/>
</dbReference>
<keyword evidence="2" id="KW-0521">NADP</keyword>
<gene>
    <name evidence="4" type="ORF">CC78DRAFT_512643</name>
</gene>
<reference evidence="5" key="1">
    <citation type="journal article" date="2020" name="Stud. Mycol.">
        <title>101 Dothideomycetes genomes: A test case for predicting lifestyles and emergence of pathogens.</title>
        <authorList>
            <person name="Haridas S."/>
            <person name="Albert R."/>
            <person name="Binder M."/>
            <person name="Bloem J."/>
            <person name="LaButti K."/>
            <person name="Salamov A."/>
            <person name="Andreopoulos B."/>
            <person name="Baker S."/>
            <person name="Barry K."/>
            <person name="Bills G."/>
            <person name="Bluhm B."/>
            <person name="Cannon C."/>
            <person name="Castanera R."/>
            <person name="Culley D."/>
            <person name="Daum C."/>
            <person name="Ezra D."/>
            <person name="Gonzalez J."/>
            <person name="Henrissat B."/>
            <person name="Kuo A."/>
            <person name="Liang C."/>
            <person name="Lipzen A."/>
            <person name="Lutzoni F."/>
            <person name="Magnuson J."/>
            <person name="Mondo S."/>
            <person name="Nolan M."/>
            <person name="Ohm R."/>
            <person name="Pangilinan J."/>
            <person name="Park H.-J."/>
            <person name="Ramirez L."/>
            <person name="Alfaro M."/>
            <person name="Sun H."/>
            <person name="Tritt A."/>
            <person name="Yoshinaga Y."/>
            <person name="Zwiers L.-H."/>
            <person name="Turgeon B."/>
            <person name="Goodwin S."/>
            <person name="Spatafora J."/>
            <person name="Crous P."/>
            <person name="Grigoriev I."/>
        </authorList>
    </citation>
    <scope>NUCLEOTIDE SEQUENCE [LARGE SCALE GENOMIC DNA]</scope>
    <source>
        <strain evidence="5">CBS 304.66</strain>
    </source>
</reference>
<organism evidence="4 5">
    <name type="scientific">Lojkania enalia</name>
    <dbReference type="NCBI Taxonomy" id="147567"/>
    <lineage>
        <taxon>Eukaryota</taxon>
        <taxon>Fungi</taxon>
        <taxon>Dikarya</taxon>
        <taxon>Ascomycota</taxon>
        <taxon>Pezizomycotina</taxon>
        <taxon>Dothideomycetes</taxon>
        <taxon>Pleosporomycetidae</taxon>
        <taxon>Pleosporales</taxon>
        <taxon>Pleosporales incertae sedis</taxon>
        <taxon>Lojkania</taxon>
    </lineage>
</organism>
<sequence length="329" mass="36238">MGQTLSAFWDQTFLIPEPGFRERDLCDQTGKVHIITGGYAGIGLELAKLLYQRNATLYLAGRSPSKAASAIASLTSPSTASKGRVEFLHLDLADLSSIKSSVDKFFMKEKRLDVLVNNAGIMVPPAGMKSKQGWDLQLATNVYGPWLFTYFLLPILIRTARNAETGTVRVVWAASFGAELAPRGGVVFDGKEGISVEGMKVEEVYCSTKAANILLGVETARRYSDRGIVSNSFNPGNLASELDRYSSWWQVLLMNMLRYPARMGAYTELFAGWSSEITPEKNGCYIIPWGRIGGYNTSLQKAVNRAEDGGEGRAEKLWEACEKVCKEFI</sequence>
<dbReference type="Pfam" id="PF00106">
    <property type="entry name" value="adh_short"/>
    <property type="match status" value="1"/>
</dbReference>
<dbReference type="EMBL" id="ML986594">
    <property type="protein sequence ID" value="KAF2267001.1"/>
    <property type="molecule type" value="Genomic_DNA"/>
</dbReference>
<evidence type="ECO:0000313" key="5">
    <source>
        <dbReference type="Proteomes" id="UP000800093"/>
    </source>
</evidence>
<evidence type="ECO:0000256" key="3">
    <source>
        <dbReference type="ARBA" id="ARBA00023002"/>
    </source>
</evidence>
<comment type="similarity">
    <text evidence="1">Belongs to the short-chain dehydrogenases/reductases (SDR) family.</text>
</comment>
<dbReference type="Gene3D" id="3.40.50.720">
    <property type="entry name" value="NAD(P)-binding Rossmann-like Domain"/>
    <property type="match status" value="1"/>
</dbReference>
<dbReference type="SUPFAM" id="SSF51735">
    <property type="entry name" value="NAD(P)-binding Rossmann-fold domains"/>
    <property type="match status" value="1"/>
</dbReference>
<dbReference type="PANTHER" id="PTHR24320">
    <property type="entry name" value="RETINOL DEHYDROGENASE"/>
    <property type="match status" value="1"/>
</dbReference>
<dbReference type="Proteomes" id="UP000800093">
    <property type="component" value="Unassembled WGS sequence"/>
</dbReference>
<dbReference type="AlphaFoldDB" id="A0A9P4KE43"/>
<accession>A0A9P4KE43</accession>
<comment type="caution">
    <text evidence="4">The sequence shown here is derived from an EMBL/GenBank/DDBJ whole genome shotgun (WGS) entry which is preliminary data.</text>
</comment>
<dbReference type="GO" id="GO:0016491">
    <property type="term" value="F:oxidoreductase activity"/>
    <property type="evidence" value="ECO:0007669"/>
    <property type="project" value="UniProtKB-KW"/>
</dbReference>
<dbReference type="InterPro" id="IPR036291">
    <property type="entry name" value="NAD(P)-bd_dom_sf"/>
</dbReference>
<evidence type="ECO:0000256" key="2">
    <source>
        <dbReference type="ARBA" id="ARBA00022857"/>
    </source>
</evidence>